<feature type="transmembrane region" description="Helical" evidence="10">
    <location>
        <begin position="157"/>
        <end position="178"/>
    </location>
</feature>
<feature type="transmembrane region" description="Helical" evidence="10">
    <location>
        <begin position="70"/>
        <end position="97"/>
    </location>
</feature>
<gene>
    <name evidence="11" type="ORF">QQ008_29515</name>
</gene>
<feature type="transmembrane region" description="Helical" evidence="10">
    <location>
        <begin position="229"/>
        <end position="248"/>
    </location>
</feature>
<evidence type="ECO:0000313" key="12">
    <source>
        <dbReference type="Proteomes" id="UP001172082"/>
    </source>
</evidence>
<feature type="transmembrane region" description="Helical" evidence="10">
    <location>
        <begin position="438"/>
        <end position="461"/>
    </location>
</feature>
<feature type="transmembrane region" description="Helical" evidence="10">
    <location>
        <begin position="413"/>
        <end position="432"/>
    </location>
</feature>
<feature type="transmembrane region" description="Helical" evidence="10">
    <location>
        <begin position="382"/>
        <end position="401"/>
    </location>
</feature>
<accession>A0ABT8KZK1</accession>
<feature type="transmembrane region" description="Helical" evidence="10">
    <location>
        <begin position="290"/>
        <end position="311"/>
    </location>
</feature>
<evidence type="ECO:0000256" key="9">
    <source>
        <dbReference type="ARBA" id="ARBA00031636"/>
    </source>
</evidence>
<evidence type="ECO:0000313" key="11">
    <source>
        <dbReference type="EMBL" id="MDN5205559.1"/>
    </source>
</evidence>
<protein>
    <recommendedName>
        <fullName evidence="9">Multidrug-efflux transporter</fullName>
    </recommendedName>
</protein>
<organism evidence="11 12">
    <name type="scientific">Splendidivirga corallicola</name>
    <dbReference type="NCBI Taxonomy" id="3051826"/>
    <lineage>
        <taxon>Bacteria</taxon>
        <taxon>Pseudomonadati</taxon>
        <taxon>Bacteroidota</taxon>
        <taxon>Cytophagia</taxon>
        <taxon>Cytophagales</taxon>
        <taxon>Splendidivirgaceae</taxon>
        <taxon>Splendidivirga</taxon>
    </lineage>
</organism>
<feature type="transmembrane region" description="Helical" evidence="10">
    <location>
        <begin position="260"/>
        <end position="284"/>
    </location>
</feature>
<proteinExistence type="predicted"/>
<evidence type="ECO:0000256" key="7">
    <source>
        <dbReference type="ARBA" id="ARBA00023065"/>
    </source>
</evidence>
<keyword evidence="3" id="KW-0050">Antiport</keyword>
<keyword evidence="8 10" id="KW-0472">Membrane</keyword>
<keyword evidence="12" id="KW-1185">Reference proteome</keyword>
<feature type="transmembrane region" description="Helical" evidence="10">
    <location>
        <begin position="190"/>
        <end position="209"/>
    </location>
</feature>
<dbReference type="InterPro" id="IPR048279">
    <property type="entry name" value="MdtK-like"/>
</dbReference>
<feature type="transmembrane region" description="Helical" evidence="10">
    <location>
        <begin position="118"/>
        <end position="137"/>
    </location>
</feature>
<dbReference type="Pfam" id="PF01554">
    <property type="entry name" value="MatE"/>
    <property type="match status" value="2"/>
</dbReference>
<sequence length="471" mass="51021">MTDNKSNGSLFLKFFRNLGKAISGNEQNFTSGSINRAIFMLSIPMILEMLMESLFAVFDIYFVGKVSVNAIATVALTESVIMIVYAIAIGLSMAATAMVARRIGEKKPDAAADAGMQAIFITVFVSIFFSIAGIFFAKDILRLMGGEEDLIAEGYGYTQIMLAGNVTVMLLFLINAIFRGAGNASIAMRVLIIANGINIILDPLFIFGLGPIPGFGVKGAAIATNIGRGVGVIIQLATLMGSGSLVSIQRKHFKLNFEIIRSLVKVSLGGIGQYMIGTLSWLFLVRISAIFGSAVLAGYAIAFRIIMFTILPSWGLSNAAATLVGQNLGAKQPERAEKSVWKCAFYNMIFLAFVSVVFVTWAEEFVTLFSQEAEVVKYGAMGLRFIACGYIFFAYGMVIGQSFNGAGDTKTPTIINFFCFWTFELPLAYVLARNFNLGPMGIFLAIAIAVAVYALVSILVFRKGKWKTVQI</sequence>
<dbReference type="RefSeq" id="WP_346755580.1">
    <property type="nucleotide sequence ID" value="NZ_JAUJEA010000020.1"/>
</dbReference>
<evidence type="ECO:0000256" key="5">
    <source>
        <dbReference type="ARBA" id="ARBA00022692"/>
    </source>
</evidence>
<keyword evidence="7" id="KW-0406">Ion transport</keyword>
<dbReference type="InterPro" id="IPR002528">
    <property type="entry name" value="MATE_fam"/>
</dbReference>
<dbReference type="PIRSF" id="PIRSF006603">
    <property type="entry name" value="DinF"/>
    <property type="match status" value="1"/>
</dbReference>
<evidence type="ECO:0000256" key="2">
    <source>
        <dbReference type="ARBA" id="ARBA00022448"/>
    </source>
</evidence>
<dbReference type="NCBIfam" id="TIGR00797">
    <property type="entry name" value="matE"/>
    <property type="match status" value="1"/>
</dbReference>
<keyword evidence="5 10" id="KW-0812">Transmembrane</keyword>
<keyword evidence="4" id="KW-1003">Cell membrane</keyword>
<evidence type="ECO:0000256" key="3">
    <source>
        <dbReference type="ARBA" id="ARBA00022449"/>
    </source>
</evidence>
<feature type="transmembrane region" description="Helical" evidence="10">
    <location>
        <begin position="37"/>
        <end position="58"/>
    </location>
</feature>
<evidence type="ECO:0000256" key="8">
    <source>
        <dbReference type="ARBA" id="ARBA00023136"/>
    </source>
</evidence>
<evidence type="ECO:0000256" key="1">
    <source>
        <dbReference type="ARBA" id="ARBA00004651"/>
    </source>
</evidence>
<dbReference type="PANTHER" id="PTHR43298:SF2">
    <property type="entry name" value="FMN_FAD EXPORTER YEEO-RELATED"/>
    <property type="match status" value="1"/>
</dbReference>
<name>A0ABT8KZK1_9BACT</name>
<comment type="subcellular location">
    <subcellularLocation>
        <location evidence="1">Cell membrane</location>
        <topology evidence="1">Multi-pass membrane protein</topology>
    </subcellularLocation>
</comment>
<reference evidence="11" key="1">
    <citation type="submission" date="2023-06" db="EMBL/GenBank/DDBJ databases">
        <title>Genomic of Parafulvivirga corallium.</title>
        <authorList>
            <person name="Wang G."/>
        </authorList>
    </citation>
    <scope>NUCLEOTIDE SEQUENCE</scope>
    <source>
        <strain evidence="11">BMA10</strain>
    </source>
</reference>
<dbReference type="PANTHER" id="PTHR43298">
    <property type="entry name" value="MULTIDRUG RESISTANCE PROTEIN NORM-RELATED"/>
    <property type="match status" value="1"/>
</dbReference>
<keyword evidence="6 10" id="KW-1133">Transmembrane helix</keyword>
<dbReference type="EMBL" id="JAUJEA010000020">
    <property type="protein sequence ID" value="MDN5205559.1"/>
    <property type="molecule type" value="Genomic_DNA"/>
</dbReference>
<feature type="transmembrane region" description="Helical" evidence="10">
    <location>
        <begin position="344"/>
        <end position="362"/>
    </location>
</feature>
<dbReference type="CDD" id="cd13139">
    <property type="entry name" value="MATE_like_14"/>
    <property type="match status" value="1"/>
</dbReference>
<evidence type="ECO:0000256" key="6">
    <source>
        <dbReference type="ARBA" id="ARBA00022989"/>
    </source>
</evidence>
<evidence type="ECO:0000256" key="10">
    <source>
        <dbReference type="SAM" id="Phobius"/>
    </source>
</evidence>
<keyword evidence="2" id="KW-0813">Transport</keyword>
<comment type="caution">
    <text evidence="11">The sequence shown here is derived from an EMBL/GenBank/DDBJ whole genome shotgun (WGS) entry which is preliminary data.</text>
</comment>
<dbReference type="Proteomes" id="UP001172082">
    <property type="component" value="Unassembled WGS sequence"/>
</dbReference>
<dbReference type="InterPro" id="IPR050222">
    <property type="entry name" value="MATE_MdtK"/>
</dbReference>
<evidence type="ECO:0000256" key="4">
    <source>
        <dbReference type="ARBA" id="ARBA00022475"/>
    </source>
</evidence>